<accession>A0A1H2YNB9</accession>
<protein>
    <submittedName>
        <fullName evidence="1">Uncharacterized protein</fullName>
    </submittedName>
</protein>
<dbReference type="STRING" id="1073328.SAMN05216294_3128"/>
<gene>
    <name evidence="1" type="ORF">SAMN04487892_3135</name>
</gene>
<evidence type="ECO:0000313" key="1">
    <source>
        <dbReference type="EMBL" id="SDX06742.1"/>
    </source>
</evidence>
<dbReference type="AlphaFoldDB" id="A0A1H2YNB9"/>
<organism evidence="1 2">
    <name type="scientific">Flagellimonas zhangzhouensis</name>
    <dbReference type="NCBI Taxonomy" id="1073328"/>
    <lineage>
        <taxon>Bacteria</taxon>
        <taxon>Pseudomonadati</taxon>
        <taxon>Bacteroidota</taxon>
        <taxon>Flavobacteriia</taxon>
        <taxon>Flavobacteriales</taxon>
        <taxon>Flavobacteriaceae</taxon>
        <taxon>Flagellimonas</taxon>
    </lineage>
</organism>
<reference evidence="2" key="1">
    <citation type="submission" date="2016-10" db="EMBL/GenBank/DDBJ databases">
        <authorList>
            <person name="Varghese N."/>
            <person name="Submissions S."/>
        </authorList>
    </citation>
    <scope>NUCLEOTIDE SEQUENCE [LARGE SCALE GENOMIC DNA]</scope>
    <source>
        <strain evidence="2">DSM 25030</strain>
    </source>
</reference>
<sequence length="78" mass="8918">MCEGNCYLSKLKLGLEGLIVVNQELKNSLKHFTFIKIFEDRWLGYSNLCIVLFGEIWTGLSVNLDYSASFCVLHVTKN</sequence>
<proteinExistence type="predicted"/>
<name>A0A1H2YNB9_9FLAO</name>
<dbReference type="Proteomes" id="UP000199592">
    <property type="component" value="Unassembled WGS sequence"/>
</dbReference>
<evidence type="ECO:0000313" key="2">
    <source>
        <dbReference type="Proteomes" id="UP000199592"/>
    </source>
</evidence>
<dbReference type="EMBL" id="FNMY01000006">
    <property type="protein sequence ID" value="SDX06742.1"/>
    <property type="molecule type" value="Genomic_DNA"/>
</dbReference>
<keyword evidence="2" id="KW-1185">Reference proteome</keyword>